<name>A0A9W6MGL6_9ACTN</name>
<proteinExistence type="predicted"/>
<accession>A0A9W6MGL6</accession>
<dbReference type="SUPFAM" id="SSF54637">
    <property type="entry name" value="Thioesterase/thiol ester dehydrase-isomerase"/>
    <property type="match status" value="1"/>
</dbReference>
<evidence type="ECO:0000313" key="1">
    <source>
        <dbReference type="EMBL" id="GLK13063.1"/>
    </source>
</evidence>
<organism evidence="1 2">
    <name type="scientific">Streptosporangium carneum</name>
    <dbReference type="NCBI Taxonomy" id="47481"/>
    <lineage>
        <taxon>Bacteria</taxon>
        <taxon>Bacillati</taxon>
        <taxon>Actinomycetota</taxon>
        <taxon>Actinomycetes</taxon>
        <taxon>Streptosporangiales</taxon>
        <taxon>Streptosporangiaceae</taxon>
        <taxon>Streptosporangium</taxon>
    </lineage>
</organism>
<comment type="caution">
    <text evidence="1">The sequence shown here is derived from an EMBL/GenBank/DDBJ whole genome shotgun (WGS) entry which is preliminary data.</text>
</comment>
<dbReference type="Proteomes" id="UP001143474">
    <property type="component" value="Unassembled WGS sequence"/>
</dbReference>
<protein>
    <submittedName>
        <fullName evidence="1">Beta-hydroxyacyl-ACP dehydratase</fullName>
    </submittedName>
</protein>
<keyword evidence="2" id="KW-1185">Reference proteome</keyword>
<dbReference type="Gene3D" id="3.10.129.10">
    <property type="entry name" value="Hotdog Thioesterase"/>
    <property type="match status" value="1"/>
</dbReference>
<dbReference type="EMBL" id="BSEV01000020">
    <property type="protein sequence ID" value="GLK13063.1"/>
    <property type="molecule type" value="Genomic_DNA"/>
</dbReference>
<sequence>MPLRVTYRQMDEIVLPTCVSPGVVMRTPAEEQVETGAVLPDLTITLTPTVIASAPATMDLTPLGRDDEGAGPRRSKDVFLNILTTMGLVERYVTDWAGPEALIRGINVKLGVPAYAGDTLTFTGAVVACEDGEFTVRVRGAVSLGDHASGTVRFALP</sequence>
<evidence type="ECO:0000313" key="2">
    <source>
        <dbReference type="Proteomes" id="UP001143474"/>
    </source>
</evidence>
<reference evidence="1" key="1">
    <citation type="journal article" date="2014" name="Int. J. Syst. Evol. Microbiol.">
        <title>Complete genome sequence of Corynebacterium casei LMG S-19264T (=DSM 44701T), isolated from a smear-ripened cheese.</title>
        <authorList>
            <consortium name="US DOE Joint Genome Institute (JGI-PGF)"/>
            <person name="Walter F."/>
            <person name="Albersmeier A."/>
            <person name="Kalinowski J."/>
            <person name="Ruckert C."/>
        </authorList>
    </citation>
    <scope>NUCLEOTIDE SEQUENCE</scope>
    <source>
        <strain evidence="1">VKM Ac-2007</strain>
    </source>
</reference>
<gene>
    <name evidence="1" type="ORF">GCM10017600_64740</name>
</gene>
<dbReference type="AlphaFoldDB" id="A0A9W6MGL6"/>
<reference evidence="1" key="2">
    <citation type="submission" date="2023-01" db="EMBL/GenBank/DDBJ databases">
        <authorList>
            <person name="Sun Q."/>
            <person name="Evtushenko L."/>
        </authorList>
    </citation>
    <scope>NUCLEOTIDE SEQUENCE</scope>
    <source>
        <strain evidence="1">VKM Ac-2007</strain>
    </source>
</reference>
<dbReference type="InterPro" id="IPR029069">
    <property type="entry name" value="HotDog_dom_sf"/>
</dbReference>